<dbReference type="Pfam" id="PF02873">
    <property type="entry name" value="MurB_C"/>
    <property type="match status" value="1"/>
</dbReference>
<evidence type="ECO:0000256" key="5">
    <source>
        <dbReference type="ARBA" id="ARBA00010485"/>
    </source>
</evidence>
<keyword evidence="7 17" id="KW-0132">Cell division</keyword>
<proteinExistence type="inferred from homology"/>
<dbReference type="GO" id="GO:0071555">
    <property type="term" value="P:cell wall organization"/>
    <property type="evidence" value="ECO:0007669"/>
    <property type="project" value="UniProtKB-KW"/>
</dbReference>
<dbReference type="InterPro" id="IPR006094">
    <property type="entry name" value="Oxid_FAD_bind_N"/>
</dbReference>
<dbReference type="InterPro" id="IPR036635">
    <property type="entry name" value="MurB_C_sf"/>
</dbReference>
<dbReference type="PANTHER" id="PTHR21071">
    <property type="entry name" value="UDP-N-ACETYLENOLPYRUVOYLGLUCOSAMINE REDUCTASE"/>
    <property type="match status" value="1"/>
</dbReference>
<evidence type="ECO:0000313" key="19">
    <source>
        <dbReference type="EMBL" id="NMW65477.1"/>
    </source>
</evidence>
<evidence type="ECO:0000256" key="9">
    <source>
        <dbReference type="ARBA" id="ARBA00022827"/>
    </source>
</evidence>
<dbReference type="GO" id="GO:0009252">
    <property type="term" value="P:peptidoglycan biosynthetic process"/>
    <property type="evidence" value="ECO:0007669"/>
    <property type="project" value="UniProtKB-UniRule"/>
</dbReference>
<accession>A0A7Y0Y4T6</accession>
<keyword evidence="11 17" id="KW-0133">Cell shape</keyword>
<dbReference type="InterPro" id="IPR016167">
    <property type="entry name" value="FAD-bd_PCMH_sub1"/>
</dbReference>
<keyword evidence="6 17" id="KW-0963">Cytoplasm</keyword>
<comment type="similarity">
    <text evidence="5 17">Belongs to the MurB family.</text>
</comment>
<dbReference type="Proteomes" id="UP000578252">
    <property type="component" value="Unassembled WGS sequence"/>
</dbReference>
<keyword evidence="10 17" id="KW-0521">NADP</keyword>
<comment type="caution">
    <text evidence="19">The sequence shown here is derived from an EMBL/GenBank/DDBJ whole genome shotgun (WGS) entry which is preliminary data.</text>
</comment>
<dbReference type="SUPFAM" id="SSF56194">
    <property type="entry name" value="Uridine diphospho-N-Acetylenolpyruvylglucosamine reductase, MurB, C-terminal domain"/>
    <property type="match status" value="1"/>
</dbReference>
<keyword evidence="12 17" id="KW-0573">Peptidoglycan synthesis</keyword>
<gene>
    <name evidence="17" type="primary">murB</name>
    <name evidence="19" type="ORF">HHJ78_08060</name>
</gene>
<evidence type="ECO:0000313" key="20">
    <source>
        <dbReference type="Proteomes" id="UP000578252"/>
    </source>
</evidence>
<evidence type="ECO:0000256" key="13">
    <source>
        <dbReference type="ARBA" id="ARBA00023002"/>
    </source>
</evidence>
<comment type="catalytic activity">
    <reaction evidence="16 17">
        <text>UDP-N-acetyl-alpha-D-muramate + NADP(+) = UDP-N-acetyl-3-O-(1-carboxyvinyl)-alpha-D-glucosamine + NADPH + H(+)</text>
        <dbReference type="Rhea" id="RHEA:12248"/>
        <dbReference type="ChEBI" id="CHEBI:15378"/>
        <dbReference type="ChEBI" id="CHEBI:57783"/>
        <dbReference type="ChEBI" id="CHEBI:58349"/>
        <dbReference type="ChEBI" id="CHEBI:68483"/>
        <dbReference type="ChEBI" id="CHEBI:70757"/>
        <dbReference type="EC" id="1.3.1.98"/>
    </reaction>
</comment>
<evidence type="ECO:0000256" key="6">
    <source>
        <dbReference type="ARBA" id="ARBA00022490"/>
    </source>
</evidence>
<sequence length="373" mass="39358">MAQIVPPPDFAKLCTLRLGGSMKRFYKTTDCGDLTTAVAAADRSHVELLMLGGGSNLVPPDAMFEGLVVQDARTNVSVVNDPMDWPSDVDLPKDFPNPAGFPPGTVLLRADAGVIWDRLVEYTVAQGLSGIEMLSGIPGTVGAAPVQNIGAYGGEIAGALLGVVAWDRQLNRVCYLSRATLGLGYRDSILKRSRASWGATGRWIVLEVDLILRRSDLSVPVAYGQLAGHLGVETGARVPLSQLRAAVLDLRRSKGMILDSADHDTWSVGSFFVNPVVALAAPVLARLTPEAPRWPVAGAGAVKLSAAWLIGNSGIEKGFALPGSRAAVSSKHVLALTNLGGATAAQIRELGNYVITQVNEHFGLTLVPEPVML</sequence>
<keyword evidence="8 17" id="KW-0285">Flavoprotein</keyword>
<name>A0A7Y0Y4T6_9ACTO</name>
<dbReference type="InterPro" id="IPR003170">
    <property type="entry name" value="MurB"/>
</dbReference>
<evidence type="ECO:0000256" key="2">
    <source>
        <dbReference type="ARBA" id="ARBA00003921"/>
    </source>
</evidence>
<evidence type="ECO:0000256" key="8">
    <source>
        <dbReference type="ARBA" id="ARBA00022630"/>
    </source>
</evidence>
<dbReference type="Gene3D" id="3.30.465.10">
    <property type="match status" value="1"/>
</dbReference>
<dbReference type="PANTHER" id="PTHR21071:SF4">
    <property type="entry name" value="UDP-N-ACETYLENOLPYRUVOYLGLUCOSAMINE REDUCTASE"/>
    <property type="match status" value="1"/>
</dbReference>
<dbReference type="GO" id="GO:0071949">
    <property type="term" value="F:FAD binding"/>
    <property type="evidence" value="ECO:0007669"/>
    <property type="project" value="InterPro"/>
</dbReference>
<dbReference type="EC" id="1.3.1.98" evidence="17"/>
<dbReference type="GO" id="GO:0008762">
    <property type="term" value="F:UDP-N-acetylmuramate dehydrogenase activity"/>
    <property type="evidence" value="ECO:0007669"/>
    <property type="project" value="UniProtKB-UniRule"/>
</dbReference>
<keyword evidence="14 17" id="KW-0131">Cell cycle</keyword>
<dbReference type="GO" id="GO:0008360">
    <property type="term" value="P:regulation of cell shape"/>
    <property type="evidence" value="ECO:0007669"/>
    <property type="project" value="UniProtKB-KW"/>
</dbReference>
<dbReference type="SUPFAM" id="SSF56176">
    <property type="entry name" value="FAD-binding/transporter-associated domain-like"/>
    <property type="match status" value="1"/>
</dbReference>
<reference evidence="19 20" key="1">
    <citation type="submission" date="2020-04" db="EMBL/GenBank/DDBJ databases">
        <title>Antimicrobial susceptibility and clonality of vaginal-derived multi-drug resistant Mobiluncus isolates in China.</title>
        <authorList>
            <person name="Zhang X."/>
        </authorList>
    </citation>
    <scope>NUCLEOTIDE SEQUENCE [LARGE SCALE GENOMIC DNA]</scope>
    <source>
        <strain evidence="19 20">13</strain>
    </source>
</reference>
<comment type="subcellular location">
    <subcellularLocation>
        <location evidence="3 17">Cytoplasm</location>
    </subcellularLocation>
</comment>
<dbReference type="UniPathway" id="UPA00219"/>
<dbReference type="Gene3D" id="3.90.78.10">
    <property type="entry name" value="UDP-N-acetylenolpyruvoylglucosamine reductase, C-terminal domain"/>
    <property type="match status" value="1"/>
</dbReference>
<comment type="cofactor">
    <cofactor evidence="1 17">
        <name>FAD</name>
        <dbReference type="ChEBI" id="CHEBI:57692"/>
    </cofactor>
</comment>
<dbReference type="InterPro" id="IPR036318">
    <property type="entry name" value="FAD-bd_PCMH-like_sf"/>
</dbReference>
<dbReference type="HAMAP" id="MF_00037">
    <property type="entry name" value="MurB"/>
    <property type="match status" value="1"/>
</dbReference>
<evidence type="ECO:0000256" key="14">
    <source>
        <dbReference type="ARBA" id="ARBA00023306"/>
    </source>
</evidence>
<dbReference type="GO" id="GO:0051301">
    <property type="term" value="P:cell division"/>
    <property type="evidence" value="ECO:0007669"/>
    <property type="project" value="UniProtKB-KW"/>
</dbReference>
<dbReference type="RefSeq" id="WP_169772146.1">
    <property type="nucleotide sequence ID" value="NZ_JABCUR010000006.1"/>
</dbReference>
<dbReference type="EMBL" id="JABCUR010000006">
    <property type="protein sequence ID" value="NMW65477.1"/>
    <property type="molecule type" value="Genomic_DNA"/>
</dbReference>
<evidence type="ECO:0000256" key="12">
    <source>
        <dbReference type="ARBA" id="ARBA00022984"/>
    </source>
</evidence>
<protein>
    <recommendedName>
        <fullName evidence="17">UDP-N-acetylenolpyruvoylglucosamine reductase</fullName>
        <ecNumber evidence="17">1.3.1.98</ecNumber>
    </recommendedName>
    <alternativeName>
        <fullName evidence="17">UDP-N-acetylmuramate dehydrogenase</fullName>
    </alternativeName>
</protein>
<evidence type="ECO:0000256" key="17">
    <source>
        <dbReference type="HAMAP-Rule" id="MF_00037"/>
    </source>
</evidence>
<evidence type="ECO:0000256" key="7">
    <source>
        <dbReference type="ARBA" id="ARBA00022618"/>
    </source>
</evidence>
<organism evidence="19 20">
    <name type="scientific">Mobiluncus mulieris</name>
    <dbReference type="NCBI Taxonomy" id="2052"/>
    <lineage>
        <taxon>Bacteria</taxon>
        <taxon>Bacillati</taxon>
        <taxon>Actinomycetota</taxon>
        <taxon>Actinomycetes</taxon>
        <taxon>Actinomycetales</taxon>
        <taxon>Actinomycetaceae</taxon>
        <taxon>Mobiluncus</taxon>
    </lineage>
</organism>
<evidence type="ECO:0000256" key="4">
    <source>
        <dbReference type="ARBA" id="ARBA00004752"/>
    </source>
</evidence>
<dbReference type="InterPro" id="IPR016169">
    <property type="entry name" value="FAD-bd_PCMH_sub2"/>
</dbReference>
<feature type="active site" description="Proton donor" evidence="17">
    <location>
        <position position="270"/>
    </location>
</feature>
<keyword evidence="9 17" id="KW-0274">FAD</keyword>
<comment type="pathway">
    <text evidence="4 17">Cell wall biogenesis; peptidoglycan biosynthesis.</text>
</comment>
<comment type="function">
    <text evidence="2 17">Cell wall formation.</text>
</comment>
<dbReference type="InterPro" id="IPR011601">
    <property type="entry name" value="MurB_C"/>
</dbReference>
<dbReference type="InterPro" id="IPR016166">
    <property type="entry name" value="FAD-bd_PCMH"/>
</dbReference>
<evidence type="ECO:0000259" key="18">
    <source>
        <dbReference type="PROSITE" id="PS51387"/>
    </source>
</evidence>
<feature type="active site" evidence="17">
    <location>
        <position position="369"/>
    </location>
</feature>
<evidence type="ECO:0000256" key="3">
    <source>
        <dbReference type="ARBA" id="ARBA00004496"/>
    </source>
</evidence>
<feature type="active site" evidence="17">
    <location>
        <position position="186"/>
    </location>
</feature>
<dbReference type="PROSITE" id="PS51387">
    <property type="entry name" value="FAD_PCMH"/>
    <property type="match status" value="1"/>
</dbReference>
<dbReference type="Pfam" id="PF01565">
    <property type="entry name" value="FAD_binding_4"/>
    <property type="match status" value="1"/>
</dbReference>
<evidence type="ECO:0000256" key="1">
    <source>
        <dbReference type="ARBA" id="ARBA00001974"/>
    </source>
</evidence>
<feature type="domain" description="FAD-binding PCMH-type" evidence="18">
    <location>
        <begin position="18"/>
        <end position="243"/>
    </location>
</feature>
<evidence type="ECO:0000256" key="10">
    <source>
        <dbReference type="ARBA" id="ARBA00022857"/>
    </source>
</evidence>
<keyword evidence="13 17" id="KW-0560">Oxidoreductase</keyword>
<keyword evidence="15 17" id="KW-0961">Cell wall biogenesis/degradation</keyword>
<dbReference type="AlphaFoldDB" id="A0A7Y0Y4T6"/>
<evidence type="ECO:0000256" key="16">
    <source>
        <dbReference type="ARBA" id="ARBA00048914"/>
    </source>
</evidence>
<evidence type="ECO:0000256" key="11">
    <source>
        <dbReference type="ARBA" id="ARBA00022960"/>
    </source>
</evidence>
<dbReference type="NCBIfam" id="NF010478">
    <property type="entry name" value="PRK13903.1"/>
    <property type="match status" value="1"/>
</dbReference>
<dbReference type="GO" id="GO:0005829">
    <property type="term" value="C:cytosol"/>
    <property type="evidence" value="ECO:0007669"/>
    <property type="project" value="TreeGrafter"/>
</dbReference>
<dbReference type="Gene3D" id="3.30.43.10">
    <property type="entry name" value="Uridine Diphospho-n-acetylenolpyruvylglucosamine Reductase, domain 2"/>
    <property type="match status" value="1"/>
</dbReference>
<evidence type="ECO:0000256" key="15">
    <source>
        <dbReference type="ARBA" id="ARBA00023316"/>
    </source>
</evidence>